<dbReference type="Pfam" id="PF03732">
    <property type="entry name" value="Retrotrans_gag"/>
    <property type="match status" value="1"/>
</dbReference>
<evidence type="ECO:0000313" key="2">
    <source>
        <dbReference type="EMBL" id="CAG8768732.1"/>
    </source>
</evidence>
<reference evidence="2" key="1">
    <citation type="submission" date="2021-06" db="EMBL/GenBank/DDBJ databases">
        <authorList>
            <person name="Kallberg Y."/>
            <person name="Tangrot J."/>
            <person name="Rosling A."/>
        </authorList>
    </citation>
    <scope>NUCLEOTIDE SEQUENCE</scope>
    <source>
        <strain evidence="2">FL130A</strain>
    </source>
</reference>
<dbReference type="EMBL" id="CAJVPS010050985">
    <property type="protein sequence ID" value="CAG8768732.1"/>
    <property type="molecule type" value="Genomic_DNA"/>
</dbReference>
<evidence type="ECO:0000313" key="3">
    <source>
        <dbReference type="Proteomes" id="UP000789508"/>
    </source>
</evidence>
<feature type="domain" description="Retrotransposon gag" evidence="1">
    <location>
        <begin position="15"/>
        <end position="75"/>
    </location>
</feature>
<proteinExistence type="predicted"/>
<organism evidence="2 3">
    <name type="scientific">Ambispora leptoticha</name>
    <dbReference type="NCBI Taxonomy" id="144679"/>
    <lineage>
        <taxon>Eukaryota</taxon>
        <taxon>Fungi</taxon>
        <taxon>Fungi incertae sedis</taxon>
        <taxon>Mucoromycota</taxon>
        <taxon>Glomeromycotina</taxon>
        <taxon>Glomeromycetes</taxon>
        <taxon>Archaeosporales</taxon>
        <taxon>Ambisporaceae</taxon>
        <taxon>Ambispora</taxon>
    </lineage>
</organism>
<dbReference type="AlphaFoldDB" id="A0A9N9NX60"/>
<gene>
    <name evidence="2" type="ORF">ALEPTO_LOCUS14024</name>
</gene>
<dbReference type="OrthoDB" id="2426170at2759"/>
<dbReference type="Proteomes" id="UP000789508">
    <property type="component" value="Unassembled WGS sequence"/>
</dbReference>
<feature type="non-terminal residue" evidence="2">
    <location>
        <position position="1"/>
    </location>
</feature>
<sequence>ESKQWDDIKKLKVVGLHVAKKARVWVHALMKTSMSWSDLKGKMEKAAKMKYHAEEKVARLMRIKQEENESVDGYSN</sequence>
<dbReference type="InterPro" id="IPR005162">
    <property type="entry name" value="Retrotrans_gag_dom"/>
</dbReference>
<evidence type="ECO:0000259" key="1">
    <source>
        <dbReference type="Pfam" id="PF03732"/>
    </source>
</evidence>
<accession>A0A9N9NX60</accession>
<comment type="caution">
    <text evidence="2">The sequence shown here is derived from an EMBL/GenBank/DDBJ whole genome shotgun (WGS) entry which is preliminary data.</text>
</comment>
<protein>
    <submittedName>
        <fullName evidence="2">1524_t:CDS:1</fullName>
    </submittedName>
</protein>
<name>A0A9N9NX60_9GLOM</name>
<keyword evidence="3" id="KW-1185">Reference proteome</keyword>